<evidence type="ECO:0000313" key="1">
    <source>
        <dbReference type="EMBL" id="EIY26859.1"/>
    </source>
</evidence>
<dbReference type="EMBL" id="AGXG01000088">
    <property type="protein sequence ID" value="EIY26859.1"/>
    <property type="molecule type" value="Genomic_DNA"/>
</dbReference>
<name>I9F1X6_9BACE</name>
<dbReference type="OrthoDB" id="1032470at2"/>
<organism evidence="1 2">
    <name type="scientific">Bacteroides cellulosilyticus CL02T12C19</name>
    <dbReference type="NCBI Taxonomy" id="997874"/>
    <lineage>
        <taxon>Bacteria</taxon>
        <taxon>Pseudomonadati</taxon>
        <taxon>Bacteroidota</taxon>
        <taxon>Bacteroidia</taxon>
        <taxon>Bacteroidales</taxon>
        <taxon>Bacteroidaceae</taxon>
        <taxon>Bacteroides</taxon>
    </lineage>
</organism>
<dbReference type="PATRIC" id="fig|997874.3.peg.4148"/>
<dbReference type="RefSeq" id="WP_007218229.1">
    <property type="nucleotide sequence ID" value="NZ_JH724088.1"/>
</dbReference>
<keyword evidence="2" id="KW-1185">Reference proteome</keyword>
<proteinExistence type="predicted"/>
<evidence type="ECO:0000313" key="2">
    <source>
        <dbReference type="Proteomes" id="UP000003741"/>
    </source>
</evidence>
<protein>
    <submittedName>
        <fullName evidence="1">Uncharacterized protein</fullName>
    </submittedName>
</protein>
<gene>
    <name evidence="1" type="ORF">HMPREF1062_04052</name>
</gene>
<accession>I9F1X6</accession>
<sequence>MKKSKVNVQKEVGRNVQLLTSRPKGMSYENYKKSRTAQNKWLKQRLQGFICYVASELIVIDKNGVQRLFNPKTDSQLRTFVRKNPTPFVGSARYDLKPL</sequence>
<comment type="caution">
    <text evidence="1">The sequence shown here is derived from an EMBL/GenBank/DDBJ whole genome shotgun (WGS) entry which is preliminary data.</text>
</comment>
<dbReference type="AlphaFoldDB" id="I9F1X6"/>
<reference evidence="1 2" key="1">
    <citation type="submission" date="2012-02" db="EMBL/GenBank/DDBJ databases">
        <title>The Genome Sequence of Bacteroides cellulosilyticus CL02T12C19.</title>
        <authorList>
            <consortium name="The Broad Institute Genome Sequencing Platform"/>
            <person name="Earl A."/>
            <person name="Ward D."/>
            <person name="Feldgarden M."/>
            <person name="Gevers D."/>
            <person name="Zitomersky N.L."/>
            <person name="Coyne M.J."/>
            <person name="Comstock L.E."/>
            <person name="Young S.K."/>
            <person name="Zeng Q."/>
            <person name="Gargeya S."/>
            <person name="Fitzgerald M."/>
            <person name="Haas B."/>
            <person name="Abouelleil A."/>
            <person name="Alvarado L."/>
            <person name="Arachchi H.M."/>
            <person name="Berlin A."/>
            <person name="Chapman S.B."/>
            <person name="Gearin G."/>
            <person name="Goldberg J."/>
            <person name="Griggs A."/>
            <person name="Gujja S."/>
            <person name="Hansen M."/>
            <person name="Heiman D."/>
            <person name="Howarth C."/>
            <person name="Larimer J."/>
            <person name="Lui A."/>
            <person name="MacDonald P.J.P."/>
            <person name="McCowen C."/>
            <person name="Montmayeur A."/>
            <person name="Murphy C."/>
            <person name="Neiman D."/>
            <person name="Pearson M."/>
            <person name="Priest M."/>
            <person name="Roberts A."/>
            <person name="Saif S."/>
            <person name="Shea T."/>
            <person name="Sisk P."/>
            <person name="Stolte C."/>
            <person name="Sykes S."/>
            <person name="Wortman J."/>
            <person name="Nusbaum C."/>
            <person name="Birren B."/>
        </authorList>
    </citation>
    <scope>NUCLEOTIDE SEQUENCE [LARGE SCALE GENOMIC DNA]</scope>
    <source>
        <strain evidence="1 2">CL02T12C19</strain>
    </source>
</reference>
<dbReference type="Proteomes" id="UP000003741">
    <property type="component" value="Unassembled WGS sequence"/>
</dbReference>
<dbReference type="HOGENOM" id="CLU_2314496_0_0_10"/>